<keyword evidence="2" id="KW-0812">Transmembrane</keyword>
<organism evidence="3 4">
    <name type="scientific">Blastopirellula marina</name>
    <dbReference type="NCBI Taxonomy" id="124"/>
    <lineage>
        <taxon>Bacteria</taxon>
        <taxon>Pseudomonadati</taxon>
        <taxon>Planctomycetota</taxon>
        <taxon>Planctomycetia</taxon>
        <taxon>Pirellulales</taxon>
        <taxon>Pirellulaceae</taxon>
        <taxon>Blastopirellula</taxon>
    </lineage>
</organism>
<evidence type="ECO:0000313" key="3">
    <source>
        <dbReference type="EMBL" id="PQO29995.1"/>
    </source>
</evidence>
<evidence type="ECO:0000256" key="2">
    <source>
        <dbReference type="SAM" id="Phobius"/>
    </source>
</evidence>
<feature type="coiled-coil region" evidence="1">
    <location>
        <begin position="118"/>
        <end position="184"/>
    </location>
</feature>
<dbReference type="OrthoDB" id="230112at2"/>
<evidence type="ECO:0000256" key="1">
    <source>
        <dbReference type="SAM" id="Coils"/>
    </source>
</evidence>
<dbReference type="RefSeq" id="WP_105357572.1">
    <property type="nucleotide sequence ID" value="NZ_PUIB01000022.1"/>
</dbReference>
<sequence>MASRDNQGLQISLILLVMMVVGLGIVAGVFYNANAKAQADAKQANNSAQTAQSSQREAMTNLNRLKVMIGHTEETTMEEVETQFANDVATFVADENGTPADIQAMSYRKIPVELRNKYATLEQQLASAREQINTITSERDAARTERDTSVAQAIAAKNAADDKLTKLTAEYATERTSLQNQQKQVLAAKTSIEGQVAQVKAVAATEQTSLKKTITEQETLIVGLKKIAQDLKPKAGDRADGEIVWSNPRNKTVWVNLGSSDMLRPQMTFSVYPLGQESLVDSDPKGKIEITRIHSANQAEARLTEFNVGDPVMPGDTIFTPVWTPGRPEKFAIVGFVDLNGDDKDDTDELRNIIETAGSEVVAYVDAKGDIKGTLNPEIRYLILGDRPTDKTSEGGLAAYTTMSETARNNGVEAIRVDQFIRWAGYVGAEELVRLNSTSRLEEIEAAKEKEKAGFQKRRPNGNSAF</sequence>
<protein>
    <recommendedName>
        <fullName evidence="5">BRCT domain-containing protein</fullName>
    </recommendedName>
</protein>
<gene>
    <name evidence="3" type="ORF">C5Y98_22310</name>
</gene>
<dbReference type="EMBL" id="PUIB01000022">
    <property type="protein sequence ID" value="PQO29995.1"/>
    <property type="molecule type" value="Genomic_DNA"/>
</dbReference>
<dbReference type="AlphaFoldDB" id="A0A2S8FCW2"/>
<reference evidence="3 4" key="1">
    <citation type="submission" date="2018-02" db="EMBL/GenBank/DDBJ databases">
        <title>Comparative genomes isolates from brazilian mangrove.</title>
        <authorList>
            <person name="Araujo J.E."/>
            <person name="Taketani R.G."/>
            <person name="Silva M.C.P."/>
            <person name="Loureco M.V."/>
            <person name="Andreote F.D."/>
        </authorList>
    </citation>
    <scope>NUCLEOTIDE SEQUENCE [LARGE SCALE GENOMIC DNA]</scope>
    <source>
        <strain evidence="3 4">NAP PRIS-MGV</strain>
    </source>
</reference>
<comment type="caution">
    <text evidence="3">The sequence shown here is derived from an EMBL/GenBank/DDBJ whole genome shotgun (WGS) entry which is preliminary data.</text>
</comment>
<keyword evidence="1" id="KW-0175">Coiled coil</keyword>
<evidence type="ECO:0000313" key="4">
    <source>
        <dbReference type="Proteomes" id="UP000239388"/>
    </source>
</evidence>
<proteinExistence type="predicted"/>
<accession>A0A2S8FCW2</accession>
<keyword evidence="2" id="KW-1133">Transmembrane helix</keyword>
<name>A0A2S8FCW2_9BACT</name>
<dbReference type="Proteomes" id="UP000239388">
    <property type="component" value="Unassembled WGS sequence"/>
</dbReference>
<feature type="transmembrane region" description="Helical" evidence="2">
    <location>
        <begin position="12"/>
        <end position="31"/>
    </location>
</feature>
<evidence type="ECO:0008006" key="5">
    <source>
        <dbReference type="Google" id="ProtNLM"/>
    </source>
</evidence>
<keyword evidence="2" id="KW-0472">Membrane</keyword>